<sequence>AQKRRVDYDSHKNIKEHRRRIRRERNHADLYAYPIYINRTQSYQEDYHSHHSRNSNNHEE</sequence>
<dbReference type="AlphaFoldDB" id="A0AAN8WDC9"/>
<feature type="non-terminal residue" evidence="2">
    <location>
        <position position="60"/>
    </location>
</feature>
<reference evidence="2 3" key="1">
    <citation type="submission" date="2023-11" db="EMBL/GenBank/DDBJ databases">
        <title>Halocaridina rubra genome assembly.</title>
        <authorList>
            <person name="Smith C."/>
        </authorList>
    </citation>
    <scope>NUCLEOTIDE SEQUENCE [LARGE SCALE GENOMIC DNA]</scope>
    <source>
        <strain evidence="2">EP-1</strain>
        <tissue evidence="2">Whole</tissue>
    </source>
</reference>
<dbReference type="EMBL" id="JAXCGZ010021321">
    <property type="protein sequence ID" value="KAK7054571.1"/>
    <property type="molecule type" value="Genomic_DNA"/>
</dbReference>
<evidence type="ECO:0000313" key="2">
    <source>
        <dbReference type="EMBL" id="KAK7054571.1"/>
    </source>
</evidence>
<feature type="region of interest" description="Disordered" evidence="1">
    <location>
        <begin position="1"/>
        <end position="26"/>
    </location>
</feature>
<proteinExistence type="predicted"/>
<protein>
    <submittedName>
        <fullName evidence="2">Uncharacterized protein</fullName>
    </submittedName>
</protein>
<dbReference type="Proteomes" id="UP001381693">
    <property type="component" value="Unassembled WGS sequence"/>
</dbReference>
<feature type="non-terminal residue" evidence="2">
    <location>
        <position position="1"/>
    </location>
</feature>
<feature type="compositionally biased region" description="Basic residues" evidence="1">
    <location>
        <begin position="14"/>
        <end position="25"/>
    </location>
</feature>
<name>A0AAN8WDC9_HALRR</name>
<accession>A0AAN8WDC9</accession>
<comment type="caution">
    <text evidence="2">The sequence shown here is derived from an EMBL/GenBank/DDBJ whole genome shotgun (WGS) entry which is preliminary data.</text>
</comment>
<feature type="compositionally biased region" description="Basic and acidic residues" evidence="1">
    <location>
        <begin position="1"/>
        <end position="13"/>
    </location>
</feature>
<evidence type="ECO:0000313" key="3">
    <source>
        <dbReference type="Proteomes" id="UP001381693"/>
    </source>
</evidence>
<gene>
    <name evidence="2" type="ORF">SK128_018356</name>
</gene>
<evidence type="ECO:0000256" key="1">
    <source>
        <dbReference type="SAM" id="MobiDB-lite"/>
    </source>
</evidence>
<keyword evidence="3" id="KW-1185">Reference proteome</keyword>
<organism evidence="2 3">
    <name type="scientific">Halocaridina rubra</name>
    <name type="common">Hawaiian red shrimp</name>
    <dbReference type="NCBI Taxonomy" id="373956"/>
    <lineage>
        <taxon>Eukaryota</taxon>
        <taxon>Metazoa</taxon>
        <taxon>Ecdysozoa</taxon>
        <taxon>Arthropoda</taxon>
        <taxon>Crustacea</taxon>
        <taxon>Multicrustacea</taxon>
        <taxon>Malacostraca</taxon>
        <taxon>Eumalacostraca</taxon>
        <taxon>Eucarida</taxon>
        <taxon>Decapoda</taxon>
        <taxon>Pleocyemata</taxon>
        <taxon>Caridea</taxon>
        <taxon>Atyoidea</taxon>
        <taxon>Atyidae</taxon>
        <taxon>Halocaridina</taxon>
    </lineage>
</organism>